<reference evidence="1" key="2">
    <citation type="submission" date="2021-09" db="EMBL/GenBank/DDBJ databases">
        <authorList>
            <person name="Jia N."/>
            <person name="Wang J."/>
            <person name="Shi W."/>
            <person name="Du L."/>
            <person name="Sun Y."/>
            <person name="Zhan W."/>
            <person name="Jiang J."/>
            <person name="Wang Q."/>
            <person name="Zhang B."/>
            <person name="Ji P."/>
            <person name="Sakyi L.B."/>
            <person name="Cui X."/>
            <person name="Yuan T."/>
            <person name="Jiang B."/>
            <person name="Yang W."/>
            <person name="Lam T.T.-Y."/>
            <person name="Chang Q."/>
            <person name="Ding S."/>
            <person name="Wang X."/>
            <person name="Zhu J."/>
            <person name="Ruan X."/>
            <person name="Zhao L."/>
            <person name="Wei J."/>
            <person name="Que T."/>
            <person name="Du C."/>
            <person name="Cheng J."/>
            <person name="Dai P."/>
            <person name="Han X."/>
            <person name="Huang E."/>
            <person name="Gao Y."/>
            <person name="Liu J."/>
            <person name="Shao H."/>
            <person name="Ye R."/>
            <person name="Li L."/>
            <person name="Wei W."/>
            <person name="Wang X."/>
            <person name="Wang C."/>
            <person name="Huo Q."/>
            <person name="Li W."/>
            <person name="Guo W."/>
            <person name="Chen H."/>
            <person name="Chen S."/>
            <person name="Zhou L."/>
            <person name="Zhou L."/>
            <person name="Ni X."/>
            <person name="Tian J."/>
            <person name="Zhou Y."/>
            <person name="Sheng Y."/>
            <person name="Liu T."/>
            <person name="Pan Y."/>
            <person name="Xia L."/>
            <person name="Li J."/>
            <person name="Zhao F."/>
            <person name="Cao W."/>
        </authorList>
    </citation>
    <scope>NUCLEOTIDE SEQUENCE</scope>
    <source>
        <strain evidence="1">Rmic-2018</strain>
        <tissue evidence="1">Larvae</tissue>
    </source>
</reference>
<dbReference type="Proteomes" id="UP000821866">
    <property type="component" value="Chromosome 1"/>
</dbReference>
<comment type="caution">
    <text evidence="1">The sequence shown here is derived from an EMBL/GenBank/DDBJ whole genome shotgun (WGS) entry which is preliminary data.</text>
</comment>
<organism evidence="1 2">
    <name type="scientific">Rhipicephalus microplus</name>
    <name type="common">Cattle tick</name>
    <name type="synonym">Boophilus microplus</name>
    <dbReference type="NCBI Taxonomy" id="6941"/>
    <lineage>
        <taxon>Eukaryota</taxon>
        <taxon>Metazoa</taxon>
        <taxon>Ecdysozoa</taxon>
        <taxon>Arthropoda</taxon>
        <taxon>Chelicerata</taxon>
        <taxon>Arachnida</taxon>
        <taxon>Acari</taxon>
        <taxon>Parasitiformes</taxon>
        <taxon>Ixodida</taxon>
        <taxon>Ixodoidea</taxon>
        <taxon>Ixodidae</taxon>
        <taxon>Rhipicephalinae</taxon>
        <taxon>Rhipicephalus</taxon>
        <taxon>Boophilus</taxon>
    </lineage>
</organism>
<name>A0A9J6F4L1_RHIMP</name>
<keyword evidence="2" id="KW-1185">Reference proteome</keyword>
<evidence type="ECO:0000313" key="2">
    <source>
        <dbReference type="Proteomes" id="UP000821866"/>
    </source>
</evidence>
<gene>
    <name evidence="1" type="ORF">HPB51_013833</name>
</gene>
<dbReference type="EMBL" id="JABSTU010000001">
    <property type="protein sequence ID" value="KAH8041173.1"/>
    <property type="molecule type" value="Genomic_DNA"/>
</dbReference>
<evidence type="ECO:0000313" key="1">
    <source>
        <dbReference type="EMBL" id="KAH8041173.1"/>
    </source>
</evidence>
<sequence>MLRIAVRGTTTASIREMRASPRNKRLLFATTRHQSRSGFERETKVFFLVRAQDAKVYRSGDAVSFSLPRRHVKLGERPASEVSAERILFGAADGKTGRVEKRHDRENGRADTRGRCKGSRLQACGACGNICVTFHNTWRPLFELGGSRQPWNGIPRVAHLSQRPPKQAVTFLPDKGHRGPPDKRRQRLQRRLACKIHMPSHFIVVLNCHKGSNGNRFHNLLKAAEDCQRSRFSRGAYRGLEQV</sequence>
<protein>
    <submittedName>
        <fullName evidence="1">Uncharacterized protein</fullName>
    </submittedName>
</protein>
<reference evidence="1" key="1">
    <citation type="journal article" date="2020" name="Cell">
        <title>Large-Scale Comparative Analyses of Tick Genomes Elucidate Their Genetic Diversity and Vector Capacities.</title>
        <authorList>
            <consortium name="Tick Genome and Microbiome Consortium (TIGMIC)"/>
            <person name="Jia N."/>
            <person name="Wang J."/>
            <person name="Shi W."/>
            <person name="Du L."/>
            <person name="Sun Y."/>
            <person name="Zhan W."/>
            <person name="Jiang J.F."/>
            <person name="Wang Q."/>
            <person name="Zhang B."/>
            <person name="Ji P."/>
            <person name="Bell-Sakyi L."/>
            <person name="Cui X.M."/>
            <person name="Yuan T.T."/>
            <person name="Jiang B.G."/>
            <person name="Yang W.F."/>
            <person name="Lam T.T."/>
            <person name="Chang Q.C."/>
            <person name="Ding S.J."/>
            <person name="Wang X.J."/>
            <person name="Zhu J.G."/>
            <person name="Ruan X.D."/>
            <person name="Zhao L."/>
            <person name="Wei J.T."/>
            <person name="Ye R.Z."/>
            <person name="Que T.C."/>
            <person name="Du C.H."/>
            <person name="Zhou Y.H."/>
            <person name="Cheng J.X."/>
            <person name="Dai P.F."/>
            <person name="Guo W.B."/>
            <person name="Han X.H."/>
            <person name="Huang E.J."/>
            <person name="Li L.F."/>
            <person name="Wei W."/>
            <person name="Gao Y.C."/>
            <person name="Liu J.Z."/>
            <person name="Shao H.Z."/>
            <person name="Wang X."/>
            <person name="Wang C.C."/>
            <person name="Yang T.C."/>
            <person name="Huo Q.B."/>
            <person name="Li W."/>
            <person name="Chen H.Y."/>
            <person name="Chen S.E."/>
            <person name="Zhou L.G."/>
            <person name="Ni X.B."/>
            <person name="Tian J.H."/>
            <person name="Sheng Y."/>
            <person name="Liu T."/>
            <person name="Pan Y.S."/>
            <person name="Xia L.Y."/>
            <person name="Li J."/>
            <person name="Zhao F."/>
            <person name="Cao W.C."/>
        </authorList>
    </citation>
    <scope>NUCLEOTIDE SEQUENCE</scope>
    <source>
        <strain evidence="1">Rmic-2018</strain>
    </source>
</reference>
<dbReference type="AlphaFoldDB" id="A0A9J6F4L1"/>
<accession>A0A9J6F4L1</accession>
<proteinExistence type="predicted"/>